<gene>
    <name evidence="1" type="ORF">ACFOUT_12455</name>
</gene>
<comment type="caution">
    <text evidence="1">The sequence shown here is derived from an EMBL/GenBank/DDBJ whole genome shotgun (WGS) entry which is preliminary data.</text>
</comment>
<dbReference type="EMBL" id="JBHSAW010000010">
    <property type="protein sequence ID" value="MFC4096691.1"/>
    <property type="molecule type" value="Genomic_DNA"/>
</dbReference>
<protein>
    <submittedName>
        <fullName evidence="1">Uncharacterized protein</fullName>
    </submittedName>
</protein>
<accession>A0ABV8JRK6</accession>
<reference evidence="2" key="1">
    <citation type="journal article" date="2019" name="Int. J. Syst. Evol. Microbiol.">
        <title>The Global Catalogue of Microorganisms (GCM) 10K type strain sequencing project: providing services to taxonomists for standard genome sequencing and annotation.</title>
        <authorList>
            <consortium name="The Broad Institute Genomics Platform"/>
            <consortium name="The Broad Institute Genome Sequencing Center for Infectious Disease"/>
            <person name="Wu L."/>
            <person name="Ma J."/>
        </authorList>
    </citation>
    <scope>NUCLEOTIDE SEQUENCE [LARGE SCALE GENOMIC DNA]</scope>
    <source>
        <strain evidence="2">CECT 7477</strain>
    </source>
</reference>
<sequence length="56" mass="6248">MEGKAGLPAKEGVQRAFCPGKSGLGVGEVKKCRFQKSINQPSVFWFVFWAMQKMNI</sequence>
<evidence type="ECO:0000313" key="1">
    <source>
        <dbReference type="EMBL" id="MFC4096691.1"/>
    </source>
</evidence>
<proteinExistence type="predicted"/>
<evidence type="ECO:0000313" key="2">
    <source>
        <dbReference type="Proteomes" id="UP001595814"/>
    </source>
</evidence>
<keyword evidence="2" id="KW-1185">Reference proteome</keyword>
<dbReference type="Proteomes" id="UP001595814">
    <property type="component" value="Unassembled WGS sequence"/>
</dbReference>
<name>A0ABV8JRK6_9FLAO</name>
<organism evidence="1 2">
    <name type="scientific">Euzebyella saccharophila</name>
    <dbReference type="NCBI Taxonomy" id="679664"/>
    <lineage>
        <taxon>Bacteria</taxon>
        <taxon>Pseudomonadati</taxon>
        <taxon>Bacteroidota</taxon>
        <taxon>Flavobacteriia</taxon>
        <taxon>Flavobacteriales</taxon>
        <taxon>Flavobacteriaceae</taxon>
        <taxon>Euzebyella</taxon>
    </lineage>
</organism>
<dbReference type="RefSeq" id="WP_192461441.1">
    <property type="nucleotide sequence ID" value="NZ_JACYFJ010000002.1"/>
</dbReference>